<evidence type="ECO:0000256" key="10">
    <source>
        <dbReference type="RuleBase" id="RU363110"/>
    </source>
</evidence>
<dbReference type="PANTHER" id="PTHR12413">
    <property type="entry name" value="DOLICHYL GLYCOSYLTRANSFERASE"/>
    <property type="match status" value="1"/>
</dbReference>
<evidence type="ECO:0000256" key="1">
    <source>
        <dbReference type="ARBA" id="ARBA00004477"/>
    </source>
</evidence>
<comment type="subcellular location">
    <subcellularLocation>
        <location evidence="1 10">Endoplasmic reticulum membrane</location>
        <topology evidence="1 10">Multi-pass membrane protein</topology>
    </subcellularLocation>
</comment>
<evidence type="ECO:0000256" key="9">
    <source>
        <dbReference type="ARBA" id="ARBA00023136"/>
    </source>
</evidence>
<comment type="caution">
    <text evidence="11">The sequence shown here is derived from an EMBL/GenBank/DDBJ whole genome shotgun (WGS) entry which is preliminary data.</text>
</comment>
<feature type="transmembrane region" description="Helical" evidence="10">
    <location>
        <begin position="182"/>
        <end position="201"/>
    </location>
</feature>
<evidence type="ECO:0000256" key="5">
    <source>
        <dbReference type="ARBA" id="ARBA00022679"/>
    </source>
</evidence>
<dbReference type="Proteomes" id="UP001438707">
    <property type="component" value="Unassembled WGS sequence"/>
</dbReference>
<evidence type="ECO:0000256" key="3">
    <source>
        <dbReference type="ARBA" id="ARBA00008715"/>
    </source>
</evidence>
<comment type="similarity">
    <text evidence="3 10">Belongs to the ALG6/ALG8 glucosyltransferase family.</text>
</comment>
<sequence>MAEARYLGNLFTYKTCVALLTLSAVLIRCIVGLHSYSGAQNPPTFGDYEAQRHWMETTLHTPMLEWYQETPDNPLSYWGLDYPPLSAYQSWLCGKVLDFFEPEAVALKSSRGYETQSSKVLMRWTVLAFDLLVYFPAMLACVAVFGARRPPEQRLWLLAATLLQPALLLIDHGHFQYNCISLGLAAGAAAAIAANWVHVGAVLYCLSLNHKHMAAYFAPAFFAHLLGRCLQQPTFSCKVRAVVSLGLMVVGTFVMLWSPWLGSWAAARQVLTRLIPLSRGIFEDYVANFWCVSNVIFKWKLRLSQQVLAKACLVTTLAAILPGLVAQIRRPSKQGLLLAMAQSSLSFFLFSYQVHEKSILFPLLPISLLAADFPLLAAWFPASPMFLAAAQAATGARAIPRGHRLVLGVPSTGIGAK</sequence>
<feature type="transmembrane region" description="Helical" evidence="10">
    <location>
        <begin position="126"/>
        <end position="147"/>
    </location>
</feature>
<dbReference type="Pfam" id="PF03155">
    <property type="entry name" value="Alg6_Alg8"/>
    <property type="match status" value="1"/>
</dbReference>
<dbReference type="EC" id="2.4.1.-" evidence="10"/>
<evidence type="ECO:0000256" key="6">
    <source>
        <dbReference type="ARBA" id="ARBA00022692"/>
    </source>
</evidence>
<accession>A0AAW1RHB0</accession>
<keyword evidence="6 10" id="KW-0812">Transmembrane</keyword>
<evidence type="ECO:0000256" key="4">
    <source>
        <dbReference type="ARBA" id="ARBA00022676"/>
    </source>
</evidence>
<keyword evidence="9 10" id="KW-0472">Membrane</keyword>
<dbReference type="EMBL" id="JALJOS010000011">
    <property type="protein sequence ID" value="KAK9833048.1"/>
    <property type="molecule type" value="Genomic_DNA"/>
</dbReference>
<dbReference type="AlphaFoldDB" id="A0AAW1RHB0"/>
<dbReference type="InterPro" id="IPR004856">
    <property type="entry name" value="Glyco_trans_ALG6/ALG8"/>
</dbReference>
<dbReference type="GO" id="GO:0005789">
    <property type="term" value="C:endoplasmic reticulum membrane"/>
    <property type="evidence" value="ECO:0007669"/>
    <property type="project" value="UniProtKB-SubCell"/>
</dbReference>
<keyword evidence="5 10" id="KW-0808">Transferase</keyword>
<evidence type="ECO:0000313" key="12">
    <source>
        <dbReference type="Proteomes" id="UP001438707"/>
    </source>
</evidence>
<dbReference type="GO" id="GO:0042281">
    <property type="term" value="F:dolichyl pyrophosphate Man9GlcNAc2 alpha-1,3-glucosyltransferase activity"/>
    <property type="evidence" value="ECO:0007669"/>
    <property type="project" value="TreeGrafter"/>
</dbReference>
<comment type="pathway">
    <text evidence="2 10">Protein modification; protein glycosylation.</text>
</comment>
<evidence type="ECO:0000256" key="2">
    <source>
        <dbReference type="ARBA" id="ARBA00004922"/>
    </source>
</evidence>
<feature type="transmembrane region" description="Helical" evidence="10">
    <location>
        <begin position="359"/>
        <end position="380"/>
    </location>
</feature>
<proteinExistence type="inferred from homology"/>
<evidence type="ECO:0000313" key="11">
    <source>
        <dbReference type="EMBL" id="KAK9833048.1"/>
    </source>
</evidence>
<comment type="caution">
    <text evidence="10">Lacks conserved residue(s) required for the propagation of feature annotation.</text>
</comment>
<dbReference type="PANTHER" id="PTHR12413:SF1">
    <property type="entry name" value="DOLICHYL PYROPHOSPHATE MAN9GLCNAC2 ALPHA-1,3-GLUCOSYLTRANSFERASE"/>
    <property type="match status" value="1"/>
</dbReference>
<reference evidence="11 12" key="1">
    <citation type="journal article" date="2024" name="Nat. Commun.">
        <title>Phylogenomics reveals the evolutionary origins of lichenization in chlorophyte algae.</title>
        <authorList>
            <person name="Puginier C."/>
            <person name="Libourel C."/>
            <person name="Otte J."/>
            <person name="Skaloud P."/>
            <person name="Haon M."/>
            <person name="Grisel S."/>
            <person name="Petersen M."/>
            <person name="Berrin J.G."/>
            <person name="Delaux P.M."/>
            <person name="Dal Grande F."/>
            <person name="Keller J."/>
        </authorList>
    </citation>
    <scope>NUCLEOTIDE SEQUENCE [LARGE SCALE GENOMIC DNA]</scope>
    <source>
        <strain evidence="11 12">SAG 2145</strain>
    </source>
</reference>
<protein>
    <recommendedName>
        <fullName evidence="10">Alpha-1,3-glucosyltransferase</fullName>
        <ecNumber evidence="10">2.4.1.-</ecNumber>
    </recommendedName>
</protein>
<organism evidence="11 12">
    <name type="scientific">Apatococcus lobatus</name>
    <dbReference type="NCBI Taxonomy" id="904363"/>
    <lineage>
        <taxon>Eukaryota</taxon>
        <taxon>Viridiplantae</taxon>
        <taxon>Chlorophyta</taxon>
        <taxon>core chlorophytes</taxon>
        <taxon>Trebouxiophyceae</taxon>
        <taxon>Chlorellales</taxon>
        <taxon>Chlorellaceae</taxon>
        <taxon>Apatococcus</taxon>
    </lineage>
</organism>
<feature type="transmembrane region" description="Helical" evidence="10">
    <location>
        <begin position="307"/>
        <end position="328"/>
    </location>
</feature>
<keyword evidence="4 10" id="KW-0328">Glycosyltransferase</keyword>
<keyword evidence="8 10" id="KW-1133">Transmembrane helix</keyword>
<keyword evidence="7 10" id="KW-0256">Endoplasmic reticulum</keyword>
<gene>
    <name evidence="11" type="ORF">WJX74_005586</name>
</gene>
<feature type="transmembrane region" description="Helical" evidence="10">
    <location>
        <begin position="242"/>
        <end position="260"/>
    </location>
</feature>
<name>A0AAW1RHB0_9CHLO</name>
<keyword evidence="12" id="KW-1185">Reference proteome</keyword>
<evidence type="ECO:0000256" key="8">
    <source>
        <dbReference type="ARBA" id="ARBA00022989"/>
    </source>
</evidence>
<evidence type="ECO:0000256" key="7">
    <source>
        <dbReference type="ARBA" id="ARBA00022824"/>
    </source>
</evidence>
<feature type="transmembrane region" description="Helical" evidence="10">
    <location>
        <begin position="12"/>
        <end position="31"/>
    </location>
</feature>
<feature type="transmembrane region" description="Helical" evidence="10">
    <location>
        <begin position="335"/>
        <end position="353"/>
    </location>
</feature>